<protein>
    <submittedName>
        <fullName evidence="1">Uncharacterized protein</fullName>
    </submittedName>
</protein>
<dbReference type="Proteomes" id="UP000623010">
    <property type="component" value="Unassembled WGS sequence"/>
</dbReference>
<name>A0A918VE78_9ACTN</name>
<gene>
    <name evidence="1" type="ORF">GCM10010389_33900</name>
</gene>
<reference evidence="1" key="1">
    <citation type="journal article" date="2014" name="Int. J. Syst. Evol. Microbiol.">
        <title>Complete genome sequence of Corynebacterium casei LMG S-19264T (=DSM 44701T), isolated from a smear-ripened cheese.</title>
        <authorList>
            <consortium name="US DOE Joint Genome Institute (JGI-PGF)"/>
            <person name="Walter F."/>
            <person name="Albersmeier A."/>
            <person name="Kalinowski J."/>
            <person name="Ruckert C."/>
        </authorList>
    </citation>
    <scope>NUCLEOTIDE SEQUENCE</scope>
    <source>
        <strain evidence="1">JCM 5016</strain>
    </source>
</reference>
<reference evidence="1" key="2">
    <citation type="submission" date="2020-09" db="EMBL/GenBank/DDBJ databases">
        <authorList>
            <person name="Sun Q."/>
            <person name="Ohkuma M."/>
        </authorList>
    </citation>
    <scope>NUCLEOTIDE SEQUENCE</scope>
    <source>
        <strain evidence="1">JCM 5016</strain>
    </source>
</reference>
<organism evidence="1 2">
    <name type="scientific">Streptomyces echinoruber</name>
    <dbReference type="NCBI Taxonomy" id="68898"/>
    <lineage>
        <taxon>Bacteria</taxon>
        <taxon>Bacillati</taxon>
        <taxon>Actinomycetota</taxon>
        <taxon>Actinomycetes</taxon>
        <taxon>Kitasatosporales</taxon>
        <taxon>Streptomycetaceae</taxon>
        <taxon>Streptomyces</taxon>
    </lineage>
</organism>
<keyword evidence="2" id="KW-1185">Reference proteome</keyword>
<accession>A0A918VE78</accession>
<sequence>MDSPPMNGITDRPSRRAGFHVFVWRGLPVPPREVRAAVMLSTPPFPAVALSGPALVRSARRAGEVLPAGAYPISLRLRAVARVPFGPSRPARPGHWPKVFAVRPGGRPEPVHSRDLKRPVGGILGAV</sequence>
<proteinExistence type="predicted"/>
<dbReference type="EMBL" id="BMWH01000012">
    <property type="protein sequence ID" value="GGZ92460.1"/>
    <property type="molecule type" value="Genomic_DNA"/>
</dbReference>
<evidence type="ECO:0000313" key="1">
    <source>
        <dbReference type="EMBL" id="GGZ92460.1"/>
    </source>
</evidence>
<comment type="caution">
    <text evidence="1">The sequence shown here is derived from an EMBL/GenBank/DDBJ whole genome shotgun (WGS) entry which is preliminary data.</text>
</comment>
<evidence type="ECO:0000313" key="2">
    <source>
        <dbReference type="Proteomes" id="UP000623010"/>
    </source>
</evidence>
<dbReference type="AlphaFoldDB" id="A0A918VE78"/>